<reference evidence="2 5" key="2">
    <citation type="submission" date="2017-08" db="EMBL/GenBank/DDBJ databases">
        <title>The complete genome sequence of moderately halophilic actinomycete Actinopolyspora erythraea YIM 90600, the producer of novel erythromycin, novel actinopolysporins A-C and tubercidin.</title>
        <authorList>
            <person name="Yin M."/>
            <person name="Tang S."/>
        </authorList>
    </citation>
    <scope>NUCLEOTIDE SEQUENCE [LARGE SCALE GENOMIC DNA]</scope>
    <source>
        <strain evidence="2 5">YIM 90600</strain>
    </source>
</reference>
<organism evidence="2 5">
    <name type="scientific">Actinopolyspora erythraea</name>
    <dbReference type="NCBI Taxonomy" id="414996"/>
    <lineage>
        <taxon>Bacteria</taxon>
        <taxon>Bacillati</taxon>
        <taxon>Actinomycetota</taxon>
        <taxon>Actinomycetes</taxon>
        <taxon>Actinopolysporales</taxon>
        <taxon>Actinopolysporaceae</taxon>
        <taxon>Actinopolyspora</taxon>
    </lineage>
</organism>
<dbReference type="RefSeq" id="WP_043573604.1">
    <property type="nucleotide sequence ID" value="NZ_CP022752.1"/>
</dbReference>
<feature type="signal peptide" evidence="1">
    <location>
        <begin position="1"/>
        <end position="30"/>
    </location>
</feature>
<dbReference type="Proteomes" id="UP000215043">
    <property type="component" value="Chromosome"/>
</dbReference>
<dbReference type="eggNOG" id="ENOG502ZHSK">
    <property type="taxonomic scope" value="Bacteria"/>
</dbReference>
<keyword evidence="1" id="KW-0732">Signal</keyword>
<evidence type="ECO:0000313" key="3">
    <source>
        <dbReference type="EMBL" id="KGI81124.1"/>
    </source>
</evidence>
<gene>
    <name evidence="2" type="ORF">CDG81_12655</name>
    <name evidence="3" type="ORF">IL38_12745</name>
</gene>
<feature type="chain" id="PRO_5001953180" evidence="1">
    <location>
        <begin position="31"/>
        <end position="161"/>
    </location>
</feature>
<name>A0A099D522_9ACTN</name>
<evidence type="ECO:0000256" key="1">
    <source>
        <dbReference type="SAM" id="SignalP"/>
    </source>
</evidence>
<evidence type="ECO:0000313" key="2">
    <source>
        <dbReference type="EMBL" id="ASU78996.1"/>
    </source>
</evidence>
<keyword evidence="4" id="KW-1185">Reference proteome</keyword>
<sequence>MGKKLRTVLPAVLGMVLVCATFTSARPAAADTGFLDRAEGFTRVPVHEVGTSNSRAGTLSYTESCFGYTGRFRDGTDVVFVDWVTDVNECFGISPTRKIWHTWPNAGRWHEMPGNGRADRITGVGENTNTGVRVVEVYVNSSGRYWCSTYDNGWGSWWNCT</sequence>
<dbReference type="Proteomes" id="UP000029737">
    <property type="component" value="Unassembled WGS sequence"/>
</dbReference>
<reference evidence="3 4" key="1">
    <citation type="journal article" date="2014" name="PLoS ONE">
        <title>Identification and Characterization of a New Erythromycin Biosynthetic Gene Cluster in Actinopolyspora erythraea YIM90600, a Novel Erythronolide-Producing Halophilic Actinomycete Isolated from Salt Field.</title>
        <authorList>
            <person name="Chen D."/>
            <person name="Feng J."/>
            <person name="Huang L."/>
            <person name="Zhang Q."/>
            <person name="Wu J."/>
            <person name="Zhu X."/>
            <person name="Duan Y."/>
            <person name="Xu Z."/>
        </authorList>
    </citation>
    <scope>NUCLEOTIDE SEQUENCE [LARGE SCALE GENOMIC DNA]</scope>
    <source>
        <strain evidence="3 4">YIM90600</strain>
    </source>
</reference>
<dbReference type="OrthoDB" id="4250829at2"/>
<evidence type="ECO:0000313" key="5">
    <source>
        <dbReference type="Proteomes" id="UP000215043"/>
    </source>
</evidence>
<dbReference type="HOGENOM" id="CLU_1640159_0_0_11"/>
<dbReference type="EMBL" id="CP022752">
    <property type="protein sequence ID" value="ASU78996.1"/>
    <property type="molecule type" value="Genomic_DNA"/>
</dbReference>
<dbReference type="EMBL" id="JPMV01000021">
    <property type="protein sequence ID" value="KGI81124.1"/>
    <property type="molecule type" value="Genomic_DNA"/>
</dbReference>
<proteinExistence type="predicted"/>
<protein>
    <submittedName>
        <fullName evidence="2">Uncharacterized protein</fullName>
    </submittedName>
</protein>
<accession>A0A099D522</accession>
<dbReference type="AlphaFoldDB" id="A0A099D522"/>
<evidence type="ECO:0000313" key="4">
    <source>
        <dbReference type="Proteomes" id="UP000029737"/>
    </source>
</evidence>
<dbReference type="KEGG" id="aey:CDG81_12655"/>